<comment type="caution">
    <text evidence="1">The sequence shown here is derived from an EMBL/GenBank/DDBJ whole genome shotgun (WGS) entry which is preliminary data.</text>
</comment>
<proteinExistence type="predicted"/>
<dbReference type="EMBL" id="JPQT01000031">
    <property type="protein sequence ID" value="KFE55634.1"/>
    <property type="molecule type" value="Genomic_DNA"/>
</dbReference>
<name>A0A085VJM1_PSESX</name>
<sequence length="68" mass="8045">MCAEFYKTRLLYPRCYGKFGWRKKARQYNPLVAQVHLSVNKSLLSYCGLVLVAVRLWAASEMLRSRRF</sequence>
<dbReference type="AlphaFoldDB" id="A0A085VJM1"/>
<evidence type="ECO:0000313" key="2">
    <source>
        <dbReference type="Proteomes" id="UP000028643"/>
    </source>
</evidence>
<reference evidence="1 2" key="1">
    <citation type="submission" date="2014-07" db="EMBL/GenBank/DDBJ databases">
        <title>Draft Genome Sequences of Environmental Pseudomonas syringae strains.</title>
        <authorList>
            <person name="Baltrus D.A."/>
            <person name="Berge O."/>
            <person name="Morris C."/>
        </authorList>
    </citation>
    <scope>NUCLEOTIDE SEQUENCE [LARGE SCALE GENOMIC DNA]</scope>
    <source>
        <strain evidence="1 2">CEB003</strain>
    </source>
</reference>
<accession>A0A085VJM1</accession>
<gene>
    <name evidence="1" type="ORF">IV02_02535</name>
</gene>
<evidence type="ECO:0000313" key="1">
    <source>
        <dbReference type="EMBL" id="KFE55634.1"/>
    </source>
</evidence>
<dbReference type="Proteomes" id="UP000028643">
    <property type="component" value="Unassembled WGS sequence"/>
</dbReference>
<organism evidence="1 2">
    <name type="scientific">Pseudomonas syringae</name>
    <dbReference type="NCBI Taxonomy" id="317"/>
    <lineage>
        <taxon>Bacteria</taxon>
        <taxon>Pseudomonadati</taxon>
        <taxon>Pseudomonadota</taxon>
        <taxon>Gammaproteobacteria</taxon>
        <taxon>Pseudomonadales</taxon>
        <taxon>Pseudomonadaceae</taxon>
        <taxon>Pseudomonas</taxon>
    </lineage>
</organism>
<dbReference type="PATRIC" id="fig|317.174.peg.518"/>
<protein>
    <submittedName>
        <fullName evidence="1">Uncharacterized protein</fullName>
    </submittedName>
</protein>